<reference evidence="2 3" key="1">
    <citation type="submission" date="2024-02" db="EMBL/GenBank/DDBJ databases">
        <title>A draft genome for the cacao thread blight pathogen Marasmius crinis-equi.</title>
        <authorList>
            <person name="Cohen S.P."/>
            <person name="Baruah I.K."/>
            <person name="Amoako-Attah I."/>
            <person name="Bukari Y."/>
            <person name="Meinhardt L.W."/>
            <person name="Bailey B.A."/>
        </authorList>
    </citation>
    <scope>NUCLEOTIDE SEQUENCE [LARGE SCALE GENOMIC DNA]</scope>
    <source>
        <strain evidence="2 3">GH-76</strain>
    </source>
</reference>
<dbReference type="PANTHER" id="PTHR22893">
    <property type="entry name" value="NADH OXIDOREDUCTASE-RELATED"/>
    <property type="match status" value="1"/>
</dbReference>
<evidence type="ECO:0000259" key="1">
    <source>
        <dbReference type="Pfam" id="PF00724"/>
    </source>
</evidence>
<comment type="caution">
    <text evidence="2">The sequence shown here is derived from an EMBL/GenBank/DDBJ whole genome shotgun (WGS) entry which is preliminary data.</text>
</comment>
<dbReference type="Gene3D" id="3.20.20.70">
    <property type="entry name" value="Aldolase class I"/>
    <property type="match status" value="1"/>
</dbReference>
<evidence type="ECO:0000313" key="3">
    <source>
        <dbReference type="Proteomes" id="UP001465976"/>
    </source>
</evidence>
<accession>A0ABR3F9V0</accession>
<dbReference type="SUPFAM" id="SSF51395">
    <property type="entry name" value="FMN-linked oxidoreductases"/>
    <property type="match status" value="1"/>
</dbReference>
<gene>
    <name evidence="2" type="ORF">V5O48_009896</name>
</gene>
<proteinExistence type="predicted"/>
<keyword evidence="3" id="KW-1185">Reference proteome</keyword>
<name>A0ABR3F9V0_9AGAR</name>
<sequence length="168" mass="18341">MEYTSSKASKYLHSYVDSGVKDPVPTYSHLVEEVKKAHPTLAYIHVADAPVDGGVANIHDTDSRTNGFIREIWATGPEGNEAEVGRRLISAGNFDLATGTDLADTKGDLVAYGRKFLANPDLPYRLKYNIPLTAHDKSTFYLAGSVEARGYTDYPLAAKDSVQITPHL</sequence>
<dbReference type="InterPro" id="IPR045247">
    <property type="entry name" value="Oye-like"/>
</dbReference>
<feature type="domain" description="NADH:flavin oxidoreductase/NADH oxidase N-terminal" evidence="1">
    <location>
        <begin position="83"/>
        <end position="132"/>
    </location>
</feature>
<dbReference type="EMBL" id="JBAHYK010000676">
    <property type="protein sequence ID" value="KAL0572078.1"/>
    <property type="molecule type" value="Genomic_DNA"/>
</dbReference>
<dbReference type="Pfam" id="PF00724">
    <property type="entry name" value="Oxidored_FMN"/>
    <property type="match status" value="1"/>
</dbReference>
<dbReference type="PANTHER" id="PTHR22893:SF91">
    <property type="entry name" value="NADPH DEHYDROGENASE 2-RELATED"/>
    <property type="match status" value="1"/>
</dbReference>
<dbReference type="InterPro" id="IPR001155">
    <property type="entry name" value="OxRdtase_FMN_N"/>
</dbReference>
<dbReference type="Proteomes" id="UP001465976">
    <property type="component" value="Unassembled WGS sequence"/>
</dbReference>
<protein>
    <recommendedName>
        <fullName evidence="1">NADH:flavin oxidoreductase/NADH oxidase N-terminal domain-containing protein</fullName>
    </recommendedName>
</protein>
<dbReference type="InterPro" id="IPR013785">
    <property type="entry name" value="Aldolase_TIM"/>
</dbReference>
<evidence type="ECO:0000313" key="2">
    <source>
        <dbReference type="EMBL" id="KAL0572078.1"/>
    </source>
</evidence>
<organism evidence="2 3">
    <name type="scientific">Marasmius crinis-equi</name>
    <dbReference type="NCBI Taxonomy" id="585013"/>
    <lineage>
        <taxon>Eukaryota</taxon>
        <taxon>Fungi</taxon>
        <taxon>Dikarya</taxon>
        <taxon>Basidiomycota</taxon>
        <taxon>Agaricomycotina</taxon>
        <taxon>Agaricomycetes</taxon>
        <taxon>Agaricomycetidae</taxon>
        <taxon>Agaricales</taxon>
        <taxon>Marasmiineae</taxon>
        <taxon>Marasmiaceae</taxon>
        <taxon>Marasmius</taxon>
    </lineage>
</organism>